<dbReference type="AlphaFoldDB" id="A0A6L2JG72"/>
<evidence type="ECO:0008006" key="3">
    <source>
        <dbReference type="Google" id="ProtNLM"/>
    </source>
</evidence>
<reference evidence="2" key="1">
    <citation type="journal article" date="2019" name="Sci. Rep.">
        <title>Draft genome of Tanacetum cinerariifolium, the natural source of mosquito coil.</title>
        <authorList>
            <person name="Yamashiro T."/>
            <person name="Shiraishi A."/>
            <person name="Satake H."/>
            <person name="Nakayama K."/>
        </authorList>
    </citation>
    <scope>NUCLEOTIDE SEQUENCE</scope>
</reference>
<dbReference type="Gene3D" id="2.40.70.10">
    <property type="entry name" value="Acid Proteases"/>
    <property type="match status" value="1"/>
</dbReference>
<dbReference type="Pfam" id="PF13650">
    <property type="entry name" value="Asp_protease_2"/>
    <property type="match status" value="1"/>
</dbReference>
<evidence type="ECO:0000313" key="2">
    <source>
        <dbReference type="EMBL" id="GEU36008.1"/>
    </source>
</evidence>
<organism evidence="2">
    <name type="scientific">Tanacetum cinerariifolium</name>
    <name type="common">Dalmatian daisy</name>
    <name type="synonym">Chrysanthemum cinerariifolium</name>
    <dbReference type="NCBI Taxonomy" id="118510"/>
    <lineage>
        <taxon>Eukaryota</taxon>
        <taxon>Viridiplantae</taxon>
        <taxon>Streptophyta</taxon>
        <taxon>Embryophyta</taxon>
        <taxon>Tracheophyta</taxon>
        <taxon>Spermatophyta</taxon>
        <taxon>Magnoliopsida</taxon>
        <taxon>eudicotyledons</taxon>
        <taxon>Gunneridae</taxon>
        <taxon>Pentapetalae</taxon>
        <taxon>asterids</taxon>
        <taxon>campanulids</taxon>
        <taxon>Asterales</taxon>
        <taxon>Asteraceae</taxon>
        <taxon>Asteroideae</taxon>
        <taxon>Anthemideae</taxon>
        <taxon>Anthemidinae</taxon>
        <taxon>Tanacetum</taxon>
    </lineage>
</organism>
<evidence type="ECO:0000256" key="1">
    <source>
        <dbReference type="SAM" id="MobiDB-lite"/>
    </source>
</evidence>
<comment type="caution">
    <text evidence="2">The sequence shown here is derived from an EMBL/GenBank/DDBJ whole genome shotgun (WGS) entry which is preliminary data.</text>
</comment>
<dbReference type="SUPFAM" id="SSF50630">
    <property type="entry name" value="Acid proteases"/>
    <property type="match status" value="1"/>
</dbReference>
<feature type="region of interest" description="Disordered" evidence="1">
    <location>
        <begin position="127"/>
        <end position="146"/>
    </location>
</feature>
<dbReference type="PANTHER" id="PTHR33067">
    <property type="entry name" value="RNA-DIRECTED DNA POLYMERASE-RELATED"/>
    <property type="match status" value="1"/>
</dbReference>
<sequence>MMGEFDIDTLTIEQYLMLTQGNQAPGMVKSKFKGIKEKDIEDVTIVQYTKYEAEMNRQSWRNARSYFLTKYEDTDINSFHHDKSRVLDYLHHSDDSKINAYYDLPSLLPCFKHVQPHTKYRMINHMDGNKPFTPKPQPEDGELSSDKDLDDWLKTKIKKHMYGKDNKNEENALVAILKSLVGECKAVNANKGALTYQLPPKELKPGSFTLPSTIGNCNLNAMEDLGASVNVIPKSIFKHLKLTDLKEIDLLVEMADMTRKTPLGIVENILVEINKFLFPSDFVIMDMMGKPNETMILGRPFLAAIHAQINVFNREILLGIREDKVLLDVDGGLYHSKIPVEKVYMANSTPEEEHFNPLEIEDDIYFYKSHACLLFEQSTRSCDNESIDTFDSVKNV</sequence>
<dbReference type="CDD" id="cd00303">
    <property type="entry name" value="retropepsin_like"/>
    <property type="match status" value="1"/>
</dbReference>
<dbReference type="EMBL" id="BKCJ010000758">
    <property type="protein sequence ID" value="GEU36008.1"/>
    <property type="molecule type" value="Genomic_DNA"/>
</dbReference>
<dbReference type="InterPro" id="IPR021109">
    <property type="entry name" value="Peptidase_aspartic_dom_sf"/>
</dbReference>
<dbReference type="PANTHER" id="PTHR33067:SF9">
    <property type="entry name" value="RNA-DIRECTED DNA POLYMERASE"/>
    <property type="match status" value="1"/>
</dbReference>
<proteinExistence type="predicted"/>
<accession>A0A6L2JG72</accession>
<gene>
    <name evidence="2" type="ORF">Tci_007986</name>
</gene>
<name>A0A6L2JG72_TANCI</name>
<protein>
    <recommendedName>
        <fullName evidence="3">Reverse transcriptase domain-containing protein</fullName>
    </recommendedName>
</protein>